<reference evidence="1" key="1">
    <citation type="journal article" date="2015" name="BMC Genomics">
        <title>Genome mining reveals unlocked bioactive potential of marine Gram-negative bacteria.</title>
        <authorList>
            <person name="Machado H."/>
            <person name="Sonnenschein E.C."/>
            <person name="Melchiorsen J."/>
            <person name="Gram L."/>
        </authorList>
    </citation>
    <scope>NUCLEOTIDE SEQUENCE</scope>
    <source>
        <strain evidence="1">S2052</strain>
    </source>
</reference>
<comment type="caution">
    <text evidence="1">The sequence shown here is derived from an EMBL/GenBank/DDBJ whole genome shotgun (WGS) entry which is preliminary data.</text>
</comment>
<protein>
    <submittedName>
        <fullName evidence="1">Uncharacterized protein</fullName>
    </submittedName>
</protein>
<organism evidence="1">
    <name type="scientific">Vibrio coralliilyticus</name>
    <dbReference type="NCBI Taxonomy" id="190893"/>
    <lineage>
        <taxon>Bacteria</taxon>
        <taxon>Pseudomonadati</taxon>
        <taxon>Pseudomonadota</taxon>
        <taxon>Gammaproteobacteria</taxon>
        <taxon>Vibrionales</taxon>
        <taxon>Vibrionaceae</taxon>
        <taxon>Vibrio</taxon>
    </lineage>
</organism>
<evidence type="ECO:0000313" key="1">
    <source>
        <dbReference type="EMBL" id="KJY69295.1"/>
    </source>
</evidence>
<dbReference type="EMBL" id="JXXR01000020">
    <property type="protein sequence ID" value="KJY69295.1"/>
    <property type="molecule type" value="Genomic_DNA"/>
</dbReference>
<dbReference type="AlphaFoldDB" id="A0A837G4G7"/>
<proteinExistence type="predicted"/>
<accession>A0A837G4G7</accession>
<dbReference type="RefSeq" id="WP_045986918.1">
    <property type="nucleotide sequence ID" value="NZ_CP063051.1"/>
</dbReference>
<gene>
    <name evidence="1" type="ORF">TW71_18685</name>
</gene>
<sequence length="357" mass="39174">MTIKIEGTEMQSFSQLTSRNQELVGMLPNALPWININIANTTNTLAFANEDGFMEQIGLGLLGTSYVTLPNIDLTLDIKKLLDVDAQDVHTLSTENKAHQASASQVSDVLNRNHLVTDSELTKVASLFEHGKSSVPFSWNSGLQDSINCYNSLMYIERYIPAKQSIKTQAANWALTGSRTLTGFGLNYAAYLHVATHIDSKHHTVEDALATLNQIALNRLDCPLVTFELDQTNLQNAFVQWSDAGNTLGFSSIAAGVLSIALNIDWRAKGTLEEKSNAYITQLQGVLCEQLATDSYVSQAGQYRHYLYSLPERQIIVNVDEVGCLSVYSDLPTPETKAGKVGIADGYTNKPHTLSIN</sequence>
<name>A0A837G4G7_9VIBR</name>